<evidence type="ECO:0008006" key="7">
    <source>
        <dbReference type="Google" id="ProtNLM"/>
    </source>
</evidence>
<name>A0A1H2F9P1_9GAMM</name>
<dbReference type="RefSeq" id="WP_092385459.1">
    <property type="nucleotide sequence ID" value="NZ_LT629787.1"/>
</dbReference>
<sequence>MNRSQFASLIACTSLMFTPLAAIAQVAPPLGTADSFAVLGNSGVTGSTLLGTQVSGDVGSSPTASISNFPPSTVAPPFTLHLTNNAQVQQARTDAIAAAGFIAAQGPGTVLPAQLDSQVLTSGIYSFSGGAADLAAGGSLTLNGPGVFIFQVDSALTTNILSNTVGTADPCSVFWRVGSTATLNSISFLGNVIADGGVTVGDGSNITGRAIAGTGPTGAVTMAGDGGNTIGGCSTASETPASISPIPTVGTAAIVALVSLLLGGGLFGLRRRKVQG</sequence>
<organism evidence="5 6">
    <name type="scientific">Halopseudomonas salegens</name>
    <dbReference type="NCBI Taxonomy" id="1434072"/>
    <lineage>
        <taxon>Bacteria</taxon>
        <taxon>Pseudomonadati</taxon>
        <taxon>Pseudomonadota</taxon>
        <taxon>Gammaproteobacteria</taxon>
        <taxon>Pseudomonadales</taxon>
        <taxon>Pseudomonadaceae</taxon>
        <taxon>Halopseudomonas</taxon>
    </lineage>
</organism>
<evidence type="ECO:0000256" key="1">
    <source>
        <dbReference type="ARBA" id="ARBA00005445"/>
    </source>
</evidence>
<comment type="similarity">
    <text evidence="1">Belongs to the ice-binding protein family.</text>
</comment>
<evidence type="ECO:0000256" key="3">
    <source>
        <dbReference type="SAM" id="Phobius"/>
    </source>
</evidence>
<feature type="chain" id="PRO_5009273727" description="DUF3494 domain-containing protein" evidence="4">
    <location>
        <begin position="25"/>
        <end position="276"/>
    </location>
</feature>
<reference evidence="6" key="1">
    <citation type="submission" date="2016-10" db="EMBL/GenBank/DDBJ databases">
        <authorList>
            <person name="Varghese N."/>
            <person name="Submissions S."/>
        </authorList>
    </citation>
    <scope>NUCLEOTIDE SEQUENCE [LARGE SCALE GENOMIC DNA]</scope>
    <source>
        <strain evidence="6">CECT 8338</strain>
    </source>
</reference>
<keyword evidence="6" id="KW-1185">Reference proteome</keyword>
<evidence type="ECO:0000256" key="4">
    <source>
        <dbReference type="SAM" id="SignalP"/>
    </source>
</evidence>
<keyword evidence="3" id="KW-1133">Transmembrane helix</keyword>
<evidence type="ECO:0000313" key="5">
    <source>
        <dbReference type="EMBL" id="SDU04116.1"/>
    </source>
</evidence>
<keyword evidence="3" id="KW-0812">Transmembrane</keyword>
<keyword evidence="3" id="KW-0472">Membrane</keyword>
<protein>
    <recommendedName>
        <fullName evidence="7">DUF3494 domain-containing protein</fullName>
    </recommendedName>
</protein>
<dbReference type="Pfam" id="PF11999">
    <property type="entry name" value="Ice_binding"/>
    <property type="match status" value="1"/>
</dbReference>
<dbReference type="Proteomes" id="UP000243924">
    <property type="component" value="Chromosome I"/>
</dbReference>
<feature type="signal peptide" evidence="4">
    <location>
        <begin position="1"/>
        <end position="24"/>
    </location>
</feature>
<dbReference type="STRING" id="1434072.SAMN05216210_1399"/>
<gene>
    <name evidence="5" type="ORF">SAMN05216210_1399</name>
</gene>
<feature type="transmembrane region" description="Helical" evidence="3">
    <location>
        <begin position="249"/>
        <end position="269"/>
    </location>
</feature>
<dbReference type="EMBL" id="LT629787">
    <property type="protein sequence ID" value="SDU04116.1"/>
    <property type="molecule type" value="Genomic_DNA"/>
</dbReference>
<dbReference type="InterPro" id="IPR021884">
    <property type="entry name" value="Ice-bd_prot"/>
</dbReference>
<proteinExistence type="inferred from homology"/>
<accession>A0A1H2F9P1</accession>
<evidence type="ECO:0000313" key="6">
    <source>
        <dbReference type="Proteomes" id="UP000243924"/>
    </source>
</evidence>
<dbReference type="OrthoDB" id="2082707at2"/>
<evidence type="ECO:0000256" key="2">
    <source>
        <dbReference type="ARBA" id="ARBA00022729"/>
    </source>
</evidence>
<keyword evidence="2 4" id="KW-0732">Signal</keyword>
<dbReference type="AlphaFoldDB" id="A0A1H2F9P1"/>